<organism evidence="1 2">
    <name type="scientific">Staphylococcus delphini</name>
    <dbReference type="NCBI Taxonomy" id="53344"/>
    <lineage>
        <taxon>Bacteria</taxon>
        <taxon>Bacillati</taxon>
        <taxon>Bacillota</taxon>
        <taxon>Bacilli</taxon>
        <taxon>Bacillales</taxon>
        <taxon>Staphylococcaceae</taxon>
        <taxon>Staphylococcus</taxon>
        <taxon>Staphylococcus intermedius group</taxon>
    </lineage>
</organism>
<gene>
    <name evidence="1" type="ORF">IPU22_07735</name>
</gene>
<dbReference type="EMBL" id="CP063367">
    <property type="protein sequence ID" value="QUM68474.1"/>
    <property type="molecule type" value="Genomic_DNA"/>
</dbReference>
<dbReference type="AlphaFoldDB" id="A0AAQ0D5C6"/>
<dbReference type="RefSeq" id="WP_096588932.1">
    <property type="nucleotide sequence ID" value="NZ_CP063367.1"/>
</dbReference>
<sequence>MKDIDAIKTYLNISPHSKPYLSCREQIVLLKDRGLIINDEEFALLQLETISYYSLINAYSHFFKEKENDHFIKGTKFRDLFHCYQNDMRLKNLYFKYLILIEQSLKNNVAAVVAKNFGVNEPKIRNKDNTKCFDRKYSYLDTYHYDPHKRKRAGVLDDISQSLNWNEVESINHYKRKHNHVPPWIIILPHNFGLTIKWLSILKKNHKIEVLKNISNITNKDKDLVSIGVDSLNVLREFRNRIAHGHRFYSFKSEAQLSLTHFNNLIGYELLIKKEYSRDIGKNDLYALTLIILLFTRNKPTRDNLIEELFKIYDEMDQYNKINLLESTGFTYDLIRRLSFFNETYL</sequence>
<evidence type="ECO:0000313" key="1">
    <source>
        <dbReference type="EMBL" id="QUM68474.1"/>
    </source>
</evidence>
<proteinExistence type="predicted"/>
<protein>
    <submittedName>
        <fullName evidence="1">Abi family protein</fullName>
    </submittedName>
</protein>
<dbReference type="Proteomes" id="UP000675994">
    <property type="component" value="Chromosome"/>
</dbReference>
<evidence type="ECO:0000313" key="2">
    <source>
        <dbReference type="Proteomes" id="UP000675994"/>
    </source>
</evidence>
<accession>A0AAQ0D5C6</accession>
<reference evidence="1" key="1">
    <citation type="journal article" date="2021" name="Front. Microbiol.">
        <title>Presence and Characterization of a Novel cfr-Carrying Tn558 Transposon Derivative in Staphylococcus delphini Isolated From Retail Food.</title>
        <authorList>
            <person name="Zhang F."/>
            <person name="Wu S."/>
            <person name="Huang J."/>
            <person name="Yang R."/>
            <person name="Zhang J."/>
            <person name="Lei T."/>
            <person name="Dai J."/>
            <person name="Ding Y."/>
            <person name="Xue L."/>
            <person name="Wang J."/>
            <person name="Chen M."/>
            <person name="Wu Q."/>
        </authorList>
    </citation>
    <scope>NUCLEOTIDE SEQUENCE</scope>
    <source>
        <strain evidence="1">2794-1</strain>
    </source>
</reference>
<dbReference type="Pfam" id="PF07751">
    <property type="entry name" value="Abi_2"/>
    <property type="match status" value="1"/>
</dbReference>
<name>A0AAQ0D5C6_9STAP</name>
<dbReference type="InterPro" id="IPR011664">
    <property type="entry name" value="Abi_system_AbiD/AbiF-like"/>
</dbReference>